<feature type="region of interest" description="Disordered" evidence="1">
    <location>
        <begin position="158"/>
        <end position="177"/>
    </location>
</feature>
<dbReference type="InterPro" id="IPR010730">
    <property type="entry name" value="HET"/>
</dbReference>
<gene>
    <name evidence="3" type="ORF">K452DRAFT_282348</name>
</gene>
<reference evidence="3" key="1">
    <citation type="journal article" date="2020" name="Stud. Mycol.">
        <title>101 Dothideomycetes genomes: a test case for predicting lifestyles and emergence of pathogens.</title>
        <authorList>
            <person name="Haridas S."/>
            <person name="Albert R."/>
            <person name="Binder M."/>
            <person name="Bloem J."/>
            <person name="Labutti K."/>
            <person name="Salamov A."/>
            <person name="Andreopoulos B."/>
            <person name="Baker S."/>
            <person name="Barry K."/>
            <person name="Bills G."/>
            <person name="Bluhm B."/>
            <person name="Cannon C."/>
            <person name="Castanera R."/>
            <person name="Culley D."/>
            <person name="Daum C."/>
            <person name="Ezra D."/>
            <person name="Gonzalez J."/>
            <person name="Henrissat B."/>
            <person name="Kuo A."/>
            <person name="Liang C."/>
            <person name="Lipzen A."/>
            <person name="Lutzoni F."/>
            <person name="Magnuson J."/>
            <person name="Mondo S."/>
            <person name="Nolan M."/>
            <person name="Ohm R."/>
            <person name="Pangilinan J."/>
            <person name="Park H.-J."/>
            <person name="Ramirez L."/>
            <person name="Alfaro M."/>
            <person name="Sun H."/>
            <person name="Tritt A."/>
            <person name="Yoshinaga Y."/>
            <person name="Zwiers L.-H."/>
            <person name="Turgeon B."/>
            <person name="Goodwin S."/>
            <person name="Spatafora J."/>
            <person name="Crous P."/>
            <person name="Grigoriev I."/>
        </authorList>
    </citation>
    <scope>NUCLEOTIDE SEQUENCE</scope>
    <source>
        <strain evidence="3">CBS 121167</strain>
    </source>
</reference>
<dbReference type="OrthoDB" id="2157530at2759"/>
<proteinExistence type="predicted"/>
<accession>A0A6A6BX87</accession>
<protein>
    <recommendedName>
        <fullName evidence="2">Heterokaryon incompatibility domain-containing protein</fullName>
    </recommendedName>
</protein>
<dbReference type="RefSeq" id="XP_033403049.1">
    <property type="nucleotide sequence ID" value="XM_033539572.1"/>
</dbReference>
<dbReference type="Pfam" id="PF06985">
    <property type="entry name" value="HET"/>
    <property type="match status" value="1"/>
</dbReference>
<sequence>METSSIRSPAYRYRSLQTNNRQIRLIDLMPRFWDDPIHCTIRHVSLDDSTDNPDFDALSYAWGDPHLKTSIFIDGEEFPVTVNLSSALRHLRSYNKRYSLWVDALCINQADNDEKSSQVNMMGDIYKACREGILWLGNEREFDDQWCETERIDDCKYKRTPVPKPSTPRTYGPVSSHAKPFQHTTNTLWMDQQQMGGQSCKWHRAYPII</sequence>
<evidence type="ECO:0000259" key="2">
    <source>
        <dbReference type="Pfam" id="PF06985"/>
    </source>
</evidence>
<keyword evidence="4" id="KW-1185">Reference proteome</keyword>
<dbReference type="GeneID" id="54297068"/>
<organism evidence="3 4">
    <name type="scientific">Aplosporella prunicola CBS 121167</name>
    <dbReference type="NCBI Taxonomy" id="1176127"/>
    <lineage>
        <taxon>Eukaryota</taxon>
        <taxon>Fungi</taxon>
        <taxon>Dikarya</taxon>
        <taxon>Ascomycota</taxon>
        <taxon>Pezizomycotina</taxon>
        <taxon>Dothideomycetes</taxon>
        <taxon>Dothideomycetes incertae sedis</taxon>
        <taxon>Botryosphaeriales</taxon>
        <taxon>Aplosporellaceae</taxon>
        <taxon>Aplosporella</taxon>
    </lineage>
</organism>
<name>A0A6A6BX87_9PEZI</name>
<evidence type="ECO:0000313" key="3">
    <source>
        <dbReference type="EMBL" id="KAF2147341.1"/>
    </source>
</evidence>
<dbReference type="Proteomes" id="UP000799438">
    <property type="component" value="Unassembled WGS sequence"/>
</dbReference>
<evidence type="ECO:0000256" key="1">
    <source>
        <dbReference type="SAM" id="MobiDB-lite"/>
    </source>
</evidence>
<dbReference type="PANTHER" id="PTHR24148:SF73">
    <property type="entry name" value="HET DOMAIN PROTEIN (AFU_ORTHOLOGUE AFUA_8G01020)"/>
    <property type="match status" value="1"/>
</dbReference>
<dbReference type="PANTHER" id="PTHR24148">
    <property type="entry name" value="ANKYRIN REPEAT DOMAIN-CONTAINING PROTEIN 39 HOMOLOG-RELATED"/>
    <property type="match status" value="1"/>
</dbReference>
<evidence type="ECO:0000313" key="4">
    <source>
        <dbReference type="Proteomes" id="UP000799438"/>
    </source>
</evidence>
<dbReference type="AlphaFoldDB" id="A0A6A6BX87"/>
<dbReference type="InterPro" id="IPR052895">
    <property type="entry name" value="HetReg/Transcr_Mod"/>
</dbReference>
<dbReference type="EMBL" id="ML995474">
    <property type="protein sequence ID" value="KAF2147341.1"/>
    <property type="molecule type" value="Genomic_DNA"/>
</dbReference>
<feature type="domain" description="Heterokaryon incompatibility" evidence="2">
    <location>
        <begin position="55"/>
        <end position="168"/>
    </location>
</feature>